<dbReference type="InterPro" id="IPR017452">
    <property type="entry name" value="GPCR_Rhodpsn_7TM"/>
</dbReference>
<dbReference type="InterPro" id="IPR000276">
    <property type="entry name" value="GPCR_Rhodpsn"/>
</dbReference>
<dbReference type="PANTHER" id="PTHR17469:SF1">
    <property type="entry name" value="PROTEIN TESPA1"/>
    <property type="match status" value="1"/>
</dbReference>
<evidence type="ECO:0000256" key="8">
    <source>
        <dbReference type="ARBA" id="ARBA00023170"/>
    </source>
</evidence>
<evidence type="ECO:0000259" key="13">
    <source>
        <dbReference type="PROSITE" id="PS50262"/>
    </source>
</evidence>
<dbReference type="GO" id="GO:0003008">
    <property type="term" value="P:system process"/>
    <property type="evidence" value="ECO:0007669"/>
    <property type="project" value="UniProtKB-ARBA"/>
</dbReference>
<evidence type="ECO:0000313" key="15">
    <source>
        <dbReference type="Proteomes" id="UP000290572"/>
    </source>
</evidence>
<feature type="compositionally biased region" description="Polar residues" evidence="12">
    <location>
        <begin position="650"/>
        <end position="661"/>
    </location>
</feature>
<evidence type="ECO:0000256" key="1">
    <source>
        <dbReference type="ARBA" id="ARBA00004651"/>
    </source>
</evidence>
<evidence type="ECO:0000256" key="4">
    <source>
        <dbReference type="ARBA" id="ARBA00022989"/>
    </source>
</evidence>
<evidence type="ECO:0000256" key="5">
    <source>
        <dbReference type="ARBA" id="ARBA00023040"/>
    </source>
</evidence>
<gene>
    <name evidence="14" type="ORF">ROHU_011306</name>
</gene>
<feature type="region of interest" description="Disordered" evidence="12">
    <location>
        <begin position="812"/>
        <end position="832"/>
    </location>
</feature>
<keyword evidence="5 11" id="KW-0297">G-protein coupled receptor</keyword>
<accession>A0A498LR15</accession>
<reference evidence="14 15" key="1">
    <citation type="submission" date="2018-03" db="EMBL/GenBank/DDBJ databases">
        <title>Draft genome sequence of Rohu Carp (Labeo rohita).</title>
        <authorList>
            <person name="Das P."/>
            <person name="Kushwaha B."/>
            <person name="Joshi C.G."/>
            <person name="Kumar D."/>
            <person name="Nagpure N.S."/>
            <person name="Sahoo L."/>
            <person name="Das S.P."/>
            <person name="Bit A."/>
            <person name="Patnaik S."/>
            <person name="Meher P.K."/>
            <person name="Jayasankar P."/>
            <person name="Koringa P.G."/>
            <person name="Patel N.V."/>
            <person name="Hinsu A.T."/>
            <person name="Kumar R."/>
            <person name="Pandey M."/>
            <person name="Agarwal S."/>
            <person name="Srivastava S."/>
            <person name="Singh M."/>
            <person name="Iquebal M.A."/>
            <person name="Jaiswal S."/>
            <person name="Angadi U.B."/>
            <person name="Kumar N."/>
            <person name="Raza M."/>
            <person name="Shah T.M."/>
            <person name="Rai A."/>
            <person name="Jena J.K."/>
        </authorList>
    </citation>
    <scope>NUCLEOTIDE SEQUENCE [LARGE SCALE GENOMIC DNA]</scope>
    <source>
        <strain evidence="14">DASCIFA01</strain>
        <tissue evidence="14">Testis</tissue>
    </source>
</reference>
<evidence type="ECO:0000256" key="11">
    <source>
        <dbReference type="RuleBase" id="RU046427"/>
    </source>
</evidence>
<dbReference type="InterPro" id="IPR001817">
    <property type="entry name" value="Vasoprsn_rcpt"/>
</dbReference>
<dbReference type="PROSITE" id="PS00237">
    <property type="entry name" value="G_PROTEIN_RECEP_F1_1"/>
    <property type="match status" value="1"/>
</dbReference>
<evidence type="ECO:0000256" key="7">
    <source>
        <dbReference type="ARBA" id="ARBA00023157"/>
    </source>
</evidence>
<dbReference type="EMBL" id="QBIY01013293">
    <property type="protein sequence ID" value="RXN09164.1"/>
    <property type="molecule type" value="Genomic_DNA"/>
</dbReference>
<comment type="subcellular location">
    <subcellularLocation>
        <location evidence="1 11">Cell membrane</location>
        <topology evidence="1 11">Multi-pass membrane protein</topology>
    </subcellularLocation>
</comment>
<keyword evidence="3 11" id="KW-0812">Transmembrane</keyword>
<dbReference type="AlphaFoldDB" id="A0A498LR15"/>
<evidence type="ECO:0000256" key="9">
    <source>
        <dbReference type="ARBA" id="ARBA00023180"/>
    </source>
</evidence>
<feature type="compositionally biased region" description="Basic and acidic residues" evidence="12">
    <location>
        <begin position="935"/>
        <end position="947"/>
    </location>
</feature>
<feature type="domain" description="G-protein coupled receptors family 1 profile" evidence="13">
    <location>
        <begin position="60"/>
        <end position="329"/>
    </location>
</feature>
<dbReference type="SMART" id="SM01257">
    <property type="entry name" value="KRAP_IP3R_bind"/>
    <property type="match status" value="1"/>
</dbReference>
<dbReference type="PRINTS" id="PR00665">
    <property type="entry name" value="OXYTOCINR"/>
</dbReference>
<feature type="region of interest" description="Disordered" evidence="12">
    <location>
        <begin position="850"/>
        <end position="869"/>
    </location>
</feature>
<dbReference type="GO" id="GO:0005102">
    <property type="term" value="F:signaling receptor binding"/>
    <property type="evidence" value="ECO:0007669"/>
    <property type="project" value="InterPro"/>
</dbReference>
<feature type="transmembrane region" description="Helical" evidence="11">
    <location>
        <begin position="204"/>
        <end position="227"/>
    </location>
</feature>
<evidence type="ECO:0000256" key="12">
    <source>
        <dbReference type="SAM" id="MobiDB-lite"/>
    </source>
</evidence>
<dbReference type="CDD" id="cd15387">
    <property type="entry name" value="7tmA_OT_R"/>
    <property type="match status" value="1"/>
</dbReference>
<evidence type="ECO:0000256" key="2">
    <source>
        <dbReference type="ARBA" id="ARBA00022475"/>
    </source>
</evidence>
<dbReference type="PANTHER" id="PTHR17469">
    <property type="entry name" value="SPERM SPECIFIC ANTIGEN 2-RELATED"/>
    <property type="match status" value="1"/>
</dbReference>
<dbReference type="InterPro" id="IPR002062">
    <property type="entry name" value="Oxytocn_rcpt"/>
</dbReference>
<evidence type="ECO:0000256" key="10">
    <source>
        <dbReference type="ARBA" id="ARBA00023224"/>
    </source>
</evidence>
<feature type="transmembrane region" description="Helical" evidence="11">
    <location>
        <begin position="159"/>
        <end position="179"/>
    </location>
</feature>
<dbReference type="GO" id="GO:0004990">
    <property type="term" value="F:oxytocin receptor activity"/>
    <property type="evidence" value="ECO:0007669"/>
    <property type="project" value="InterPro"/>
</dbReference>
<keyword evidence="7" id="KW-1015">Disulfide bond</keyword>
<evidence type="ECO:0000256" key="6">
    <source>
        <dbReference type="ARBA" id="ARBA00023136"/>
    </source>
</evidence>
<dbReference type="Pfam" id="PF00001">
    <property type="entry name" value="7tm_1"/>
    <property type="match status" value="1"/>
</dbReference>
<protein>
    <submittedName>
        <fullName evidence="14">TESPA1-like isoform X3</fullName>
    </submittedName>
</protein>
<dbReference type="Gene3D" id="1.20.1070.10">
    <property type="entry name" value="Rhodopsin 7-helix transmembrane proteins"/>
    <property type="match status" value="1"/>
</dbReference>
<dbReference type="Pfam" id="PF14722">
    <property type="entry name" value="KRAP_IP3R_bind"/>
    <property type="match status" value="1"/>
</dbReference>
<dbReference type="PROSITE" id="PS50262">
    <property type="entry name" value="G_PROTEIN_RECEP_F1_2"/>
    <property type="match status" value="1"/>
</dbReference>
<keyword evidence="4 11" id="KW-1133">Transmembrane helix</keyword>
<dbReference type="PRINTS" id="PR00237">
    <property type="entry name" value="GPCRRHODOPSN"/>
</dbReference>
<dbReference type="InterPro" id="IPR043444">
    <property type="entry name" value="TESPA1-like"/>
</dbReference>
<proteinExistence type="inferred from homology"/>
<dbReference type="Proteomes" id="UP000290572">
    <property type="component" value="Unassembled WGS sequence"/>
</dbReference>
<dbReference type="GO" id="GO:0005000">
    <property type="term" value="F:vasopressin receptor activity"/>
    <property type="evidence" value="ECO:0007669"/>
    <property type="project" value="InterPro"/>
</dbReference>
<evidence type="ECO:0000313" key="14">
    <source>
        <dbReference type="EMBL" id="RXN09164.1"/>
    </source>
</evidence>
<feature type="transmembrane region" description="Helical" evidence="11">
    <location>
        <begin position="276"/>
        <end position="297"/>
    </location>
</feature>
<dbReference type="SMART" id="SM01381">
    <property type="entry name" value="7TM_GPCR_Srsx"/>
    <property type="match status" value="1"/>
</dbReference>
<feature type="region of interest" description="Disordered" evidence="12">
    <location>
        <begin position="886"/>
        <end position="947"/>
    </location>
</feature>
<dbReference type="PRINTS" id="PR00896">
    <property type="entry name" value="VASOPRESSINR"/>
</dbReference>
<keyword evidence="10 11" id="KW-0807">Transducer</keyword>
<dbReference type="InterPro" id="IPR029325">
    <property type="entry name" value="ITPR-bd"/>
</dbReference>
<feature type="transmembrane region" description="Helical" evidence="11">
    <location>
        <begin position="80"/>
        <end position="98"/>
    </location>
</feature>
<keyword evidence="9 11" id="KW-0325">Glycoprotein</keyword>
<evidence type="ECO:0000256" key="3">
    <source>
        <dbReference type="ARBA" id="ARBA00022692"/>
    </source>
</evidence>
<keyword evidence="8 11" id="KW-0675">Receptor</keyword>
<dbReference type="SUPFAM" id="SSF81321">
    <property type="entry name" value="Family A G protein-coupled receptor-like"/>
    <property type="match status" value="1"/>
</dbReference>
<sequence length="947" mass="106876">MESLLNETIFWTFNDSWANSSKGNDSRGTNRTVNPLKRNEEVAKVEVTVLVLILLLALAGNLCVLVAIQTSKRGQSRMYYFMKHLSIADLVVAVFQVLPQLIWDITFRFYGPDFLCRLVKYVQVVGMFASTYMLVLMSVDRCLAICQPLRSLRRRKERFFVLASWIISLLFSLPQVYIFSLKDLGDGVFDCWGDFVQPWGAKAYITWISLTIYVIPVAILSVCYGLISYKIWQNFRLKTRRDQCFSLTLRPAKGTALSRVSSVKLISKAKIRTVKMTFVIVLAYIICWTPFFFVQMWSAWDPMAPTEAMAFIIAMLLASLNSCCNPWIYMFFASHLFRELMQRCLMASHCDFRERLDGSKVATDMESPSKIDRRQAWASSRRKFPVRDAEHRSPSAERQSHFSLQDDVFVDGCSAGKIETWLQGCGNEANPAKTSHLTTGTLRTGTTSFEDDLSLGAEATALYAASGAPQFSSTPQQKLNLPLFSMGQSVASSAFSTTTNRTVSSVSEVLQMRAEDAEETLFQLGFGCEEPQVTARIPVRFFNFPSQLRGINFRLFLESQLSRIRQEDPCLSLASRFRQVEALTAMANAFYSLYSHVSRTPLQKLAPPQLTFTSPIVERTMSRTSVRSEPRSPVERLKDTISKMCLYTGSRGSDSTSPSNSPRKRKCSLSDVVEKSAENDNEELCLQMEVDDLEQDLDWFTESKKELDEETYGENTERTDSLEHIPCQPLPETTNENIHNLRHASAECTPCLEPKTDMDVKFKGSVLSKSCRVTMEPVPIIAHDIICPQVVEYVNQAPYRSLQTNSVDIKNSPFAHQTTNKPSVRQSNAMSLPKSDQLCQITITGWEEDTTLSNRDTQEQSSSNIKRYLSPAKPLNLSKQGNSFELEEVHSAEEEEATSSEFCSTVTLSVSTHHHKSSPLRGDSFQSDSSGYAEEDVHHSFLTPEKT</sequence>
<keyword evidence="15" id="KW-1185">Reference proteome</keyword>
<dbReference type="STRING" id="84645.A0A498LR15"/>
<comment type="caution">
    <text evidence="14">The sequence shown here is derived from an EMBL/GenBank/DDBJ whole genome shotgun (WGS) entry which is preliminary data.</text>
</comment>
<organism evidence="14 15">
    <name type="scientific">Labeo rohita</name>
    <name type="common">Indian major carp</name>
    <name type="synonym">Cyprinus rohita</name>
    <dbReference type="NCBI Taxonomy" id="84645"/>
    <lineage>
        <taxon>Eukaryota</taxon>
        <taxon>Metazoa</taxon>
        <taxon>Chordata</taxon>
        <taxon>Craniata</taxon>
        <taxon>Vertebrata</taxon>
        <taxon>Euteleostomi</taxon>
        <taxon>Actinopterygii</taxon>
        <taxon>Neopterygii</taxon>
        <taxon>Teleostei</taxon>
        <taxon>Ostariophysi</taxon>
        <taxon>Cypriniformes</taxon>
        <taxon>Cyprinidae</taxon>
        <taxon>Labeoninae</taxon>
        <taxon>Labeonini</taxon>
        <taxon>Labeo</taxon>
    </lineage>
</organism>
<feature type="region of interest" description="Disordered" evidence="12">
    <location>
        <begin position="647"/>
        <end position="673"/>
    </location>
</feature>
<comment type="similarity">
    <text evidence="11">Belongs to the G-protein coupled receptor 1 family. Vasopressin/oxytocin receptor subfamily.</text>
</comment>
<dbReference type="GO" id="GO:0005886">
    <property type="term" value="C:plasma membrane"/>
    <property type="evidence" value="ECO:0007669"/>
    <property type="project" value="UniProtKB-SubCell"/>
</dbReference>
<name>A0A498LR15_LABRO</name>
<feature type="transmembrane region" description="Helical" evidence="11">
    <location>
        <begin position="309"/>
        <end position="332"/>
    </location>
</feature>
<dbReference type="FunFam" id="1.20.1070.10:FF:000145">
    <property type="entry name" value="Oxytocin receptor"/>
    <property type="match status" value="1"/>
</dbReference>
<keyword evidence="2" id="KW-1003">Cell membrane</keyword>
<feature type="compositionally biased region" description="Polar residues" evidence="12">
    <location>
        <begin position="812"/>
        <end position="830"/>
    </location>
</feature>
<feature type="compositionally biased region" description="Polar residues" evidence="12">
    <location>
        <begin position="851"/>
        <end position="865"/>
    </location>
</feature>
<keyword evidence="6 11" id="KW-0472">Membrane</keyword>
<feature type="transmembrane region" description="Helical" evidence="11">
    <location>
        <begin position="118"/>
        <end position="139"/>
    </location>
</feature>
<feature type="transmembrane region" description="Helical" evidence="11">
    <location>
        <begin position="47"/>
        <end position="68"/>
    </location>
</feature>